<dbReference type="RefSeq" id="WP_345680869.1">
    <property type="nucleotide sequence ID" value="NZ_BAABHS010000056.1"/>
</dbReference>
<dbReference type="Proteomes" id="UP001500466">
    <property type="component" value="Unassembled WGS sequence"/>
</dbReference>
<accession>A0ABP9IF59</accession>
<organism evidence="1 2">
    <name type="scientific">Yinghuangia aomiensis</name>
    <dbReference type="NCBI Taxonomy" id="676205"/>
    <lineage>
        <taxon>Bacteria</taxon>
        <taxon>Bacillati</taxon>
        <taxon>Actinomycetota</taxon>
        <taxon>Actinomycetes</taxon>
        <taxon>Kitasatosporales</taxon>
        <taxon>Streptomycetaceae</taxon>
        <taxon>Yinghuangia</taxon>
    </lineage>
</organism>
<name>A0ABP9IF59_9ACTN</name>
<evidence type="ECO:0000313" key="2">
    <source>
        <dbReference type="Proteomes" id="UP001500466"/>
    </source>
</evidence>
<sequence length="588" mass="63016">MDVTAFVALLDQLDSADGALLDRLGPDVPERVRRMRGTPALPARARTAVHQFAGDEPSVRTWRLTGAHVACLVEGAAPAHGVLKRLRRLAPGDAWAYVDGTRGLAALLTTRLGANPAAWRFVQDNLADHPGLLPELVEAAGRMSGDDRPLPAAPRGITAEFRQLLMLLDPGALAALVPHLHRRTVTDLARFGADLPRETIAWVVALASPKERLTLAKARWSRPDVAEALAALDDPDVTTAVYVNRHTSVAVRARIMARATAVPGGIVDCVLDSDSRAMRLPALWSGDPALVRAALLYRSFTSSTIRHSVHVWRTEGYDALRGLYTPIDTETGPQRPLPLRAPRYRALMLAALVRLWERHGVAEAAKLADEVGIPPRDRALYAELFAAEDGLARLRAELAAKTGTKVLLKRLRGYSPTKLWPLIENPEADWAVVAKSGGHLSGAAWTHLGQLPGCPPRPLPDAADPYGDALVGAGRWPAAPEVHVPREWTGSGYVLAQPARDGAPLPPEHLFAGVAPAATALNTFGCLDELMAADGALLRYREHLGTLVDRHLGASTEARAVALRLLADFTGTTEELLATAGAMTLVAG</sequence>
<protein>
    <submittedName>
        <fullName evidence="1">Uncharacterized protein</fullName>
    </submittedName>
</protein>
<reference evidence="2" key="1">
    <citation type="journal article" date="2019" name="Int. J. Syst. Evol. Microbiol.">
        <title>The Global Catalogue of Microorganisms (GCM) 10K type strain sequencing project: providing services to taxonomists for standard genome sequencing and annotation.</title>
        <authorList>
            <consortium name="The Broad Institute Genomics Platform"/>
            <consortium name="The Broad Institute Genome Sequencing Center for Infectious Disease"/>
            <person name="Wu L."/>
            <person name="Ma J."/>
        </authorList>
    </citation>
    <scope>NUCLEOTIDE SEQUENCE [LARGE SCALE GENOMIC DNA]</scope>
    <source>
        <strain evidence="2">JCM 17986</strain>
    </source>
</reference>
<gene>
    <name evidence="1" type="ORF">GCM10023205_80720</name>
</gene>
<proteinExistence type="predicted"/>
<comment type="caution">
    <text evidence="1">The sequence shown here is derived from an EMBL/GenBank/DDBJ whole genome shotgun (WGS) entry which is preliminary data.</text>
</comment>
<keyword evidence="2" id="KW-1185">Reference proteome</keyword>
<evidence type="ECO:0000313" key="1">
    <source>
        <dbReference type="EMBL" id="GAA4995444.1"/>
    </source>
</evidence>
<dbReference type="EMBL" id="BAABHS010000056">
    <property type="protein sequence ID" value="GAA4995444.1"/>
    <property type="molecule type" value="Genomic_DNA"/>
</dbReference>